<evidence type="ECO:0000256" key="2">
    <source>
        <dbReference type="ARBA" id="ARBA00023172"/>
    </source>
</evidence>
<dbReference type="SMART" id="SM00857">
    <property type="entry name" value="Resolvase"/>
    <property type="match status" value="1"/>
</dbReference>
<evidence type="ECO:0000256" key="3">
    <source>
        <dbReference type="SAM" id="Coils"/>
    </source>
</evidence>
<proteinExistence type="predicted"/>
<feature type="domain" description="Recombinase" evidence="4">
    <location>
        <begin position="142"/>
        <end position="254"/>
    </location>
</feature>
<dbReference type="Gene3D" id="3.40.50.1390">
    <property type="entry name" value="Resolvase, N-terminal catalytic domain"/>
    <property type="match status" value="1"/>
</dbReference>
<evidence type="ECO:0000256" key="1">
    <source>
        <dbReference type="ARBA" id="ARBA00023125"/>
    </source>
</evidence>
<organism evidence="5 6">
    <name type="scientific">Metabacillus endolithicus</name>
    <dbReference type="NCBI Taxonomy" id="1535204"/>
    <lineage>
        <taxon>Bacteria</taxon>
        <taxon>Bacillati</taxon>
        <taxon>Bacillota</taxon>
        <taxon>Bacilli</taxon>
        <taxon>Bacillales</taxon>
        <taxon>Bacillaceae</taxon>
        <taxon>Metabacillus</taxon>
    </lineage>
</organism>
<name>A0ABW5C1P5_9BACI</name>
<dbReference type="Pfam" id="PF00239">
    <property type="entry name" value="Resolvase"/>
    <property type="match status" value="1"/>
</dbReference>
<keyword evidence="6" id="KW-1185">Reference proteome</keyword>
<dbReference type="InterPro" id="IPR038109">
    <property type="entry name" value="DNA_bind_recomb_sf"/>
</dbReference>
<feature type="coiled-coil region" evidence="3">
    <location>
        <begin position="319"/>
        <end position="353"/>
    </location>
</feature>
<protein>
    <submittedName>
        <fullName evidence="5">Recombinase family protein</fullName>
    </submittedName>
</protein>
<dbReference type="PROSITE" id="PS51737">
    <property type="entry name" value="RECOMBINASE_DNA_BIND"/>
    <property type="match status" value="1"/>
</dbReference>
<dbReference type="EMBL" id="JBHUIK010000003">
    <property type="protein sequence ID" value="MFD2215001.1"/>
    <property type="molecule type" value="Genomic_DNA"/>
</dbReference>
<dbReference type="Proteomes" id="UP001597318">
    <property type="component" value="Unassembled WGS sequence"/>
</dbReference>
<evidence type="ECO:0000313" key="6">
    <source>
        <dbReference type="Proteomes" id="UP001597318"/>
    </source>
</evidence>
<evidence type="ECO:0000313" key="5">
    <source>
        <dbReference type="EMBL" id="MFD2215001.1"/>
    </source>
</evidence>
<dbReference type="Gene3D" id="3.90.1750.20">
    <property type="entry name" value="Putative Large Serine Recombinase, Chain B, Domain 2"/>
    <property type="match status" value="1"/>
</dbReference>
<keyword evidence="3" id="KW-0175">Coiled coil</keyword>
<comment type="caution">
    <text evidence="5">The sequence shown here is derived from an EMBL/GenBank/DDBJ whole genome shotgun (WGS) entry which is preliminary data.</text>
</comment>
<dbReference type="Pfam" id="PF07508">
    <property type="entry name" value="Recombinase"/>
    <property type="match status" value="1"/>
</dbReference>
<keyword evidence="1" id="KW-0238">DNA-binding</keyword>
<keyword evidence="2" id="KW-0233">DNA recombination</keyword>
<dbReference type="InterPro" id="IPR011109">
    <property type="entry name" value="DNA_bind_recombinase_dom"/>
</dbReference>
<dbReference type="SUPFAM" id="SSF53041">
    <property type="entry name" value="Resolvase-like"/>
    <property type="match status" value="1"/>
</dbReference>
<reference evidence="6" key="1">
    <citation type="journal article" date="2019" name="Int. J. Syst. Evol. Microbiol.">
        <title>The Global Catalogue of Microorganisms (GCM) 10K type strain sequencing project: providing services to taxonomists for standard genome sequencing and annotation.</title>
        <authorList>
            <consortium name="The Broad Institute Genomics Platform"/>
            <consortium name="The Broad Institute Genome Sequencing Center for Infectious Disease"/>
            <person name="Wu L."/>
            <person name="Ma J."/>
        </authorList>
    </citation>
    <scope>NUCLEOTIDE SEQUENCE [LARGE SCALE GENOMIC DNA]</scope>
    <source>
        <strain evidence="6">CGMCC 1.15474</strain>
    </source>
</reference>
<dbReference type="InterPro" id="IPR050639">
    <property type="entry name" value="SSR_resolvase"/>
</dbReference>
<accession>A0ABW5C1P5</accession>
<dbReference type="PANTHER" id="PTHR30461">
    <property type="entry name" value="DNA-INVERTASE FROM LAMBDOID PROPHAGE"/>
    <property type="match status" value="1"/>
</dbReference>
<sequence>MNPTDSIYQQQCIVEEFALEHELSVKEFIIDEHKTGLNQNREGFQKLMHLVEHNLVDLILVPFFDRLGRDDFEMSLFLMKLKGKGIECISIVEEKYLSQMTETEIVQVAINASEENKARHKRIMQSTAASLKKGEYAYNKIPFGYSRDEHRKLYVNEYGKIVKDIFQFFLEFQSIPKVVKLLEKYNDNDFGVKLDYGKVYYTLRNRTYTGFIYSTKRTEEGEQYTRDSDVPHEPIISDEVYKEVQSILQSKKRFRSVGSHFHLFSGVISCSECSQFFKGKEGIRYKCEKCGYSMLDKHLTPQLLEYIQTLENPKDFRRSDEYKKETNSIQDQIDELELKYATLNISYQRFIERTFLLHEKLQEIYNYYNKQTLYEDSYTYLINHEKHQRLKEVMLERKLKIVVKKVNYKSFEFKQMVD</sequence>
<dbReference type="PANTHER" id="PTHR30461:SF2">
    <property type="entry name" value="SERINE RECOMBINASE PINE-RELATED"/>
    <property type="match status" value="1"/>
</dbReference>
<dbReference type="RefSeq" id="WP_379052352.1">
    <property type="nucleotide sequence ID" value="NZ_JBHUIK010000003.1"/>
</dbReference>
<gene>
    <name evidence="5" type="ORF">ACFSKK_15025</name>
</gene>
<dbReference type="InterPro" id="IPR006119">
    <property type="entry name" value="Resolv_N"/>
</dbReference>
<evidence type="ECO:0000259" key="4">
    <source>
        <dbReference type="PROSITE" id="PS51737"/>
    </source>
</evidence>
<dbReference type="InterPro" id="IPR036162">
    <property type="entry name" value="Resolvase-like_N_sf"/>
</dbReference>